<evidence type="ECO:0000313" key="5">
    <source>
        <dbReference type="Proteomes" id="UP001164653"/>
    </source>
</evidence>
<evidence type="ECO:0000256" key="1">
    <source>
        <dbReference type="SAM" id="Phobius"/>
    </source>
</evidence>
<dbReference type="AlphaFoldDB" id="A0A9E8NDZ9"/>
<dbReference type="Gene3D" id="2.60.120.1440">
    <property type="match status" value="1"/>
</dbReference>
<name>A0A9E8NDZ9_9BACT</name>
<dbReference type="Gene3D" id="3.55.50.30">
    <property type="match status" value="1"/>
</dbReference>
<dbReference type="PANTHER" id="PTHR30273">
    <property type="entry name" value="PERIPLASMIC SIGNAL SENSOR AND SIGMA FACTOR ACTIVATOR FECR-RELATED"/>
    <property type="match status" value="1"/>
</dbReference>
<dbReference type="Pfam" id="PF16344">
    <property type="entry name" value="FecR_C"/>
    <property type="match status" value="1"/>
</dbReference>
<dbReference type="EMBL" id="CP112998">
    <property type="protein sequence ID" value="WAC12567.1"/>
    <property type="molecule type" value="Genomic_DNA"/>
</dbReference>
<organism evidence="4 5">
    <name type="scientific">Dyadobacter pollutisoli</name>
    <dbReference type="NCBI Taxonomy" id="2910158"/>
    <lineage>
        <taxon>Bacteria</taxon>
        <taxon>Pseudomonadati</taxon>
        <taxon>Bacteroidota</taxon>
        <taxon>Cytophagia</taxon>
        <taxon>Cytophagales</taxon>
        <taxon>Spirosomataceae</taxon>
        <taxon>Dyadobacter</taxon>
    </lineage>
</organism>
<accession>A0A9E8NDZ9</accession>
<evidence type="ECO:0000313" key="4">
    <source>
        <dbReference type="EMBL" id="WAC12567.1"/>
    </source>
</evidence>
<feature type="transmembrane region" description="Helical" evidence="1">
    <location>
        <begin position="103"/>
        <end position="121"/>
    </location>
</feature>
<feature type="domain" description="FecR protein" evidence="2">
    <location>
        <begin position="144"/>
        <end position="237"/>
    </location>
</feature>
<keyword evidence="1" id="KW-1133">Transmembrane helix</keyword>
<dbReference type="GO" id="GO:0016989">
    <property type="term" value="F:sigma factor antagonist activity"/>
    <property type="evidence" value="ECO:0007669"/>
    <property type="project" value="TreeGrafter"/>
</dbReference>
<dbReference type="Pfam" id="PF04773">
    <property type="entry name" value="FecR"/>
    <property type="match status" value="1"/>
</dbReference>
<keyword evidence="1" id="KW-0472">Membrane</keyword>
<keyword evidence="1" id="KW-0812">Transmembrane</keyword>
<dbReference type="PIRSF" id="PIRSF018266">
    <property type="entry name" value="FecR"/>
    <property type="match status" value="1"/>
</dbReference>
<dbReference type="PANTHER" id="PTHR30273:SF2">
    <property type="entry name" value="PROTEIN FECR"/>
    <property type="match status" value="1"/>
</dbReference>
<proteinExistence type="predicted"/>
<dbReference type="InterPro" id="IPR032508">
    <property type="entry name" value="FecR_C"/>
</dbReference>
<sequence length="369" mass="41333">MTPSFDHFTVADFLTCDDFVSHQLSPDERTNALWNSWLAGNPANVDEWTQAVHLLESIRIGLHHYAATVLSEDTINGLLQRIKETNNIAETTPFVGPLNRFKWLAAASVLVICGLFAAMWLTRQDSKTYYANRIADHNATYVEKVNTGKEVESIVLPDSSVVELAPGSKLAFSSQFNKATRDVFLSGEATFEVTKNARKPFLVYANEVVTKVLGTKFKVRAFDDEKDVLVNVSSGQVSVFREKDHLTNKDVNLSAKNGLLLLPNQKAVFSRQTEEFNKTLVEQPAIIAKGKEVFQFNYDSVPIAKVFEDLEKSYGIAIRFNREQLKECELSASLKTETFDEKLEVICKTINAEYQKFDGQIIINGGGCQ</sequence>
<dbReference type="Proteomes" id="UP001164653">
    <property type="component" value="Chromosome"/>
</dbReference>
<protein>
    <submittedName>
        <fullName evidence="4">FecR domain-containing protein</fullName>
    </submittedName>
</protein>
<reference evidence="4" key="1">
    <citation type="submission" date="2022-11" db="EMBL/GenBank/DDBJ databases">
        <title>Dyadobacter pollutisoli sp. nov., isolated from plastic dumped soil.</title>
        <authorList>
            <person name="Kim J.M."/>
            <person name="Kim K.R."/>
            <person name="Lee J.K."/>
            <person name="Hao L."/>
            <person name="Jeon C.O."/>
        </authorList>
    </citation>
    <scope>NUCLEOTIDE SEQUENCE</scope>
    <source>
        <strain evidence="4">U1</strain>
    </source>
</reference>
<feature type="domain" description="Protein FecR C-terminal" evidence="3">
    <location>
        <begin position="296"/>
        <end position="363"/>
    </location>
</feature>
<dbReference type="KEGG" id="dpf:ON006_01105"/>
<evidence type="ECO:0000259" key="3">
    <source>
        <dbReference type="Pfam" id="PF16344"/>
    </source>
</evidence>
<dbReference type="InterPro" id="IPR006860">
    <property type="entry name" value="FecR"/>
</dbReference>
<keyword evidence="5" id="KW-1185">Reference proteome</keyword>
<dbReference type="RefSeq" id="WP_244823267.1">
    <property type="nucleotide sequence ID" value="NZ_CP112998.1"/>
</dbReference>
<dbReference type="InterPro" id="IPR012373">
    <property type="entry name" value="Ferrdict_sens_TM"/>
</dbReference>
<gene>
    <name evidence="4" type="ORF">ON006_01105</name>
</gene>
<evidence type="ECO:0000259" key="2">
    <source>
        <dbReference type="Pfam" id="PF04773"/>
    </source>
</evidence>